<feature type="region of interest" description="Disordered" evidence="1">
    <location>
        <begin position="192"/>
        <end position="227"/>
    </location>
</feature>
<feature type="compositionally biased region" description="Low complexity" evidence="1">
    <location>
        <begin position="206"/>
        <end position="218"/>
    </location>
</feature>
<dbReference type="AlphaFoldDB" id="F9WUZ7"/>
<feature type="compositionally biased region" description="Basic and acidic residues" evidence="1">
    <location>
        <begin position="113"/>
        <end position="134"/>
    </location>
</feature>
<feature type="compositionally biased region" description="Low complexity" evidence="1">
    <location>
        <begin position="59"/>
        <end position="80"/>
    </location>
</feature>
<feature type="compositionally biased region" description="Basic residues" evidence="1">
    <location>
        <begin position="81"/>
        <end position="97"/>
    </location>
</feature>
<dbReference type="VEuPathDB" id="TriTrypDB:TvY486_0042980"/>
<gene>
    <name evidence="2" type="ORF">TvY486_0042980</name>
</gene>
<evidence type="ECO:0000256" key="1">
    <source>
        <dbReference type="SAM" id="MobiDB-lite"/>
    </source>
</evidence>
<organism evidence="2 3">
    <name type="scientific">Trypanosoma vivax (strain Y486)</name>
    <dbReference type="NCBI Taxonomy" id="1055687"/>
    <lineage>
        <taxon>Eukaryota</taxon>
        <taxon>Discoba</taxon>
        <taxon>Euglenozoa</taxon>
        <taxon>Kinetoplastea</taxon>
        <taxon>Metakinetoplastina</taxon>
        <taxon>Trypanosomatida</taxon>
        <taxon>Trypanosomatidae</taxon>
        <taxon>Trypanosoma</taxon>
        <taxon>Duttonella</taxon>
    </lineage>
</organism>
<reference evidence="2 3" key="1">
    <citation type="journal article" date="2012" name="Proc. Natl. Acad. Sci. U.S.A.">
        <title>Antigenic diversity is generated by distinct evolutionary mechanisms in African trypanosome species.</title>
        <authorList>
            <person name="Jackson A.P."/>
            <person name="Berry A."/>
            <person name="Aslett M."/>
            <person name="Allison H.C."/>
            <person name="Burton P."/>
            <person name="Vavrova-Anderson J."/>
            <person name="Brown R."/>
            <person name="Browne H."/>
            <person name="Corton N."/>
            <person name="Hauser H."/>
            <person name="Gamble J."/>
            <person name="Gilderthorp R."/>
            <person name="Marcello L."/>
            <person name="McQuillan J."/>
            <person name="Otto T.D."/>
            <person name="Quail M.A."/>
            <person name="Sanders M.J."/>
            <person name="van Tonder A."/>
            <person name="Ginger M.L."/>
            <person name="Field M.C."/>
            <person name="Barry J.D."/>
            <person name="Hertz-Fowler C."/>
            <person name="Berriman M."/>
        </authorList>
    </citation>
    <scope>NUCLEOTIDE SEQUENCE</scope>
    <source>
        <strain evidence="2 3">Y486</strain>
    </source>
</reference>
<evidence type="ECO:0000313" key="3">
    <source>
        <dbReference type="Proteomes" id="UP000009027"/>
    </source>
</evidence>
<accession>F9WUZ7</accession>
<dbReference type="EMBL" id="CAEX01007627">
    <property type="protein sequence ID" value="CCD21397.1"/>
    <property type="molecule type" value="Genomic_DNA"/>
</dbReference>
<protein>
    <submittedName>
        <fullName evidence="2">Uncharacterized protein</fullName>
    </submittedName>
</protein>
<name>F9WUZ7_TRYVY</name>
<dbReference type="Proteomes" id="UP000009027">
    <property type="component" value="Unassembled WGS sequence"/>
</dbReference>
<feature type="region of interest" description="Disordered" evidence="1">
    <location>
        <begin position="20"/>
        <end position="144"/>
    </location>
</feature>
<evidence type="ECO:0000313" key="2">
    <source>
        <dbReference type="EMBL" id="CCD21397.1"/>
    </source>
</evidence>
<feature type="compositionally biased region" description="Pro residues" evidence="1">
    <location>
        <begin position="26"/>
        <end position="38"/>
    </location>
</feature>
<sequence length="295" mass="32420">MPKHSTLKSDVRVLHYSQNTHTLTDCPPPPTPPPPLCSPLPCRARFPSLPAAVSRHRCQQQAANSNSNSDNRTAAATRSRSGSRSRLRSGSRLRLRSGSRSVRQESQRQSGRQPKEGAKHGHTQEVRDEGEQGHQEGAPQPQAHVERVREPLAALHQQPDVDDKPDNEDRELLCERPVRAHCDGGSDNCAREQEAHAGRTRTTDSGAPGAAGRPRQARNGGGHQGGVTRVQLDAMHTYMRYSRDKGPLRAPPLTVSRTRPLDSQRPSVSANHAKAQHVEVRCPRTALLSKHTHTD</sequence>
<proteinExistence type="predicted"/>
<feature type="region of interest" description="Disordered" evidence="1">
    <location>
        <begin position="242"/>
        <end position="295"/>
    </location>
</feature>
<keyword evidence="3" id="KW-1185">Reference proteome</keyword>